<evidence type="ECO:0000313" key="3">
    <source>
        <dbReference type="EMBL" id="PTM60034.1"/>
    </source>
</evidence>
<organism evidence="3 4">
    <name type="scientific">Desmospora activa DSM 45169</name>
    <dbReference type="NCBI Taxonomy" id="1121389"/>
    <lineage>
        <taxon>Bacteria</taxon>
        <taxon>Bacillati</taxon>
        <taxon>Bacillota</taxon>
        <taxon>Bacilli</taxon>
        <taxon>Bacillales</taxon>
        <taxon>Thermoactinomycetaceae</taxon>
        <taxon>Desmospora</taxon>
    </lineage>
</organism>
<dbReference type="RefSeq" id="WP_107727467.1">
    <property type="nucleotide sequence ID" value="NZ_PZZP01000001.1"/>
</dbReference>
<feature type="transmembrane region" description="Helical" evidence="2">
    <location>
        <begin position="20"/>
        <end position="39"/>
    </location>
</feature>
<keyword evidence="2" id="KW-1133">Transmembrane helix</keyword>
<feature type="compositionally biased region" description="Acidic residues" evidence="1">
    <location>
        <begin position="164"/>
        <end position="173"/>
    </location>
</feature>
<proteinExistence type="predicted"/>
<dbReference type="AlphaFoldDB" id="A0A2T4ZDS3"/>
<dbReference type="Proteomes" id="UP000241639">
    <property type="component" value="Unassembled WGS sequence"/>
</dbReference>
<feature type="region of interest" description="Disordered" evidence="1">
    <location>
        <begin position="123"/>
        <end position="198"/>
    </location>
</feature>
<evidence type="ECO:0000256" key="1">
    <source>
        <dbReference type="SAM" id="MobiDB-lite"/>
    </source>
</evidence>
<name>A0A2T4ZDS3_9BACL</name>
<accession>A0A2T4ZDS3</accession>
<dbReference type="OrthoDB" id="2988547at2"/>
<evidence type="ECO:0000256" key="2">
    <source>
        <dbReference type="SAM" id="Phobius"/>
    </source>
</evidence>
<dbReference type="EMBL" id="PZZP01000001">
    <property type="protein sequence ID" value="PTM60034.1"/>
    <property type="molecule type" value="Genomic_DNA"/>
</dbReference>
<keyword evidence="2" id="KW-0812">Transmembrane</keyword>
<keyword evidence="4" id="KW-1185">Reference proteome</keyword>
<feature type="region of interest" description="Disordered" evidence="1">
    <location>
        <begin position="268"/>
        <end position="300"/>
    </location>
</feature>
<gene>
    <name evidence="3" type="ORF">C8J48_2673</name>
</gene>
<protein>
    <submittedName>
        <fullName evidence="3">Uncharacterized protein</fullName>
    </submittedName>
</protein>
<sequence length="300" mass="34292">MDRKPRRRPWGWWKSGKTLFWIWLGGSLAIGLTSLAFLYPTDLNLKRLENQRVQAEGYLSDHQEVLAAEEEQPSAPDEDELMLMQQQIPLQPQPARLLAEIHAAVNRSGGNWVELRTESDPSKLTLLEWPTETSPQTAVDEDEQDSVEEEETRDLDETMKPDAVEEEVTEEETAPTAESSAAHPRSIEQQDLVPTLPKDSSIKPLWADLYVEASQQEMESLLYELEQLERLVAVQGWDFEEGNGERGRLRIRFAWFSYQDPRLAGLAELSPLPPLQNGEMETDEKEKRDGEDREAEITLP</sequence>
<feature type="compositionally biased region" description="Acidic residues" evidence="1">
    <location>
        <begin position="139"/>
        <end position="154"/>
    </location>
</feature>
<evidence type="ECO:0000313" key="4">
    <source>
        <dbReference type="Proteomes" id="UP000241639"/>
    </source>
</evidence>
<keyword evidence="2" id="KW-0472">Membrane</keyword>
<comment type="caution">
    <text evidence="3">The sequence shown here is derived from an EMBL/GenBank/DDBJ whole genome shotgun (WGS) entry which is preliminary data.</text>
</comment>
<reference evidence="3 4" key="1">
    <citation type="submission" date="2018-04" db="EMBL/GenBank/DDBJ databases">
        <title>Genomic Encyclopedia of Archaeal and Bacterial Type Strains, Phase II (KMG-II): from individual species to whole genera.</title>
        <authorList>
            <person name="Goeker M."/>
        </authorList>
    </citation>
    <scope>NUCLEOTIDE SEQUENCE [LARGE SCALE GENOMIC DNA]</scope>
    <source>
        <strain evidence="3 4">DSM 45169</strain>
    </source>
</reference>